<evidence type="ECO:0000256" key="1">
    <source>
        <dbReference type="ARBA" id="ARBA00004651"/>
    </source>
</evidence>
<name>A0A1G7XD02_9HYPH</name>
<reference evidence="8 9" key="1">
    <citation type="submission" date="2016-10" db="EMBL/GenBank/DDBJ databases">
        <authorList>
            <person name="de Groot N.N."/>
        </authorList>
    </citation>
    <scope>NUCLEOTIDE SEQUENCE [LARGE SCALE GENOMIC DNA]</scope>
    <source>
        <strain evidence="8 9">CGMCC 1.10267</strain>
    </source>
</reference>
<dbReference type="PANTHER" id="PTHR30294:SF46">
    <property type="entry name" value="ABC TRANSPORTER PERMEASE"/>
    <property type="match status" value="1"/>
</dbReference>
<evidence type="ECO:0000259" key="7">
    <source>
        <dbReference type="Pfam" id="PF12698"/>
    </source>
</evidence>
<sequence length="384" mass="41463">MKAWFEEFQDAFSAIFKDRAAFSIMVLAIIVYGLLYPQPYLGEVVREAPIVVVDQDNSVTSRELLRRIGAYDTVQIAGSVPDMVAARRALQARQAFAILVIPEFFERDLLAGRSAPVAAYGDASYFLLYNTTMTAITSAARETGAEIAARRMVQQGKGARAAASIQPMTVTAVPLFNPQGGYASYVVPASVVLILQQTLLIGVALLNAGAANARHSVRPFAVLTARVAAYSLLYGIWMLAYLVLLPVILGMPRIGGLLDLFILGVPFILATIFLGLVLSMVLPVREWAILAMMAMGIPLFFLSGVAWPIEMLPQWMQQVALVAPSTSAIPGMVRINQMGASWQDLTPQVATLWILTAAYAAVVLAGLRLLRGRHGLPGQAVLDS</sequence>
<dbReference type="RefSeq" id="WP_090597318.1">
    <property type="nucleotide sequence ID" value="NZ_FNCS01000009.1"/>
</dbReference>
<comment type="subcellular location">
    <subcellularLocation>
        <location evidence="1">Cell membrane</location>
        <topology evidence="1">Multi-pass membrane protein</topology>
    </subcellularLocation>
</comment>
<evidence type="ECO:0000256" key="3">
    <source>
        <dbReference type="ARBA" id="ARBA00022692"/>
    </source>
</evidence>
<dbReference type="GO" id="GO:0005886">
    <property type="term" value="C:plasma membrane"/>
    <property type="evidence" value="ECO:0007669"/>
    <property type="project" value="UniProtKB-SubCell"/>
</dbReference>
<evidence type="ECO:0000256" key="6">
    <source>
        <dbReference type="SAM" id="Phobius"/>
    </source>
</evidence>
<keyword evidence="9" id="KW-1185">Reference proteome</keyword>
<feature type="transmembrane region" description="Helical" evidence="6">
    <location>
        <begin position="227"/>
        <end position="249"/>
    </location>
</feature>
<dbReference type="EMBL" id="FNCS01000009">
    <property type="protein sequence ID" value="SDG81957.1"/>
    <property type="molecule type" value="Genomic_DNA"/>
</dbReference>
<proteinExistence type="predicted"/>
<keyword evidence="2" id="KW-1003">Cell membrane</keyword>
<keyword evidence="3 6" id="KW-0812">Transmembrane</keyword>
<feature type="transmembrane region" description="Helical" evidence="6">
    <location>
        <begin position="182"/>
        <end position="206"/>
    </location>
</feature>
<feature type="transmembrane region" description="Helical" evidence="6">
    <location>
        <begin position="20"/>
        <end position="36"/>
    </location>
</feature>
<dbReference type="Proteomes" id="UP000199495">
    <property type="component" value="Unassembled WGS sequence"/>
</dbReference>
<accession>A0A1G7XD02</accession>
<organism evidence="8 9">
    <name type="scientific">Pelagibacterium luteolum</name>
    <dbReference type="NCBI Taxonomy" id="440168"/>
    <lineage>
        <taxon>Bacteria</taxon>
        <taxon>Pseudomonadati</taxon>
        <taxon>Pseudomonadota</taxon>
        <taxon>Alphaproteobacteria</taxon>
        <taxon>Hyphomicrobiales</taxon>
        <taxon>Devosiaceae</taxon>
        <taxon>Pelagibacterium</taxon>
    </lineage>
</organism>
<feature type="transmembrane region" description="Helical" evidence="6">
    <location>
        <begin position="289"/>
        <end position="309"/>
    </location>
</feature>
<dbReference type="STRING" id="440168.SAMN04487974_10930"/>
<dbReference type="InterPro" id="IPR051449">
    <property type="entry name" value="ABC-2_transporter_component"/>
</dbReference>
<feature type="transmembrane region" description="Helical" evidence="6">
    <location>
        <begin position="261"/>
        <end position="282"/>
    </location>
</feature>
<keyword evidence="5 6" id="KW-0472">Membrane</keyword>
<evidence type="ECO:0000256" key="5">
    <source>
        <dbReference type="ARBA" id="ARBA00023136"/>
    </source>
</evidence>
<feature type="transmembrane region" description="Helical" evidence="6">
    <location>
        <begin position="350"/>
        <end position="370"/>
    </location>
</feature>
<dbReference type="Gene3D" id="3.40.1710.10">
    <property type="entry name" value="abc type-2 transporter like domain"/>
    <property type="match status" value="1"/>
</dbReference>
<dbReference type="AlphaFoldDB" id="A0A1G7XD02"/>
<evidence type="ECO:0000313" key="8">
    <source>
        <dbReference type="EMBL" id="SDG81957.1"/>
    </source>
</evidence>
<keyword evidence="4 6" id="KW-1133">Transmembrane helix</keyword>
<dbReference type="Pfam" id="PF12698">
    <property type="entry name" value="ABC2_membrane_3"/>
    <property type="match status" value="1"/>
</dbReference>
<dbReference type="GO" id="GO:0140359">
    <property type="term" value="F:ABC-type transporter activity"/>
    <property type="evidence" value="ECO:0007669"/>
    <property type="project" value="InterPro"/>
</dbReference>
<dbReference type="InterPro" id="IPR013525">
    <property type="entry name" value="ABC2_TM"/>
</dbReference>
<evidence type="ECO:0000256" key="4">
    <source>
        <dbReference type="ARBA" id="ARBA00022989"/>
    </source>
</evidence>
<dbReference type="OrthoDB" id="9784671at2"/>
<gene>
    <name evidence="8" type="ORF">SAMN04487974_10930</name>
</gene>
<protein>
    <submittedName>
        <fullName evidence="8">ABC-2 type transport system permease protein</fullName>
    </submittedName>
</protein>
<evidence type="ECO:0000313" key="9">
    <source>
        <dbReference type="Proteomes" id="UP000199495"/>
    </source>
</evidence>
<dbReference type="PANTHER" id="PTHR30294">
    <property type="entry name" value="MEMBRANE COMPONENT OF ABC TRANSPORTER YHHJ-RELATED"/>
    <property type="match status" value="1"/>
</dbReference>
<evidence type="ECO:0000256" key="2">
    <source>
        <dbReference type="ARBA" id="ARBA00022475"/>
    </source>
</evidence>
<feature type="domain" description="ABC-2 type transporter transmembrane" evidence="7">
    <location>
        <begin position="23"/>
        <end position="364"/>
    </location>
</feature>